<comment type="similarity">
    <text evidence="1">Belongs to the CdaR family.</text>
</comment>
<keyword evidence="5" id="KW-1185">Reference proteome</keyword>
<dbReference type="InterPro" id="IPR042070">
    <property type="entry name" value="PucR_C-HTH_sf"/>
</dbReference>
<evidence type="ECO:0000313" key="4">
    <source>
        <dbReference type="EMBL" id="MBQ0854538.1"/>
    </source>
</evidence>
<proteinExistence type="inferred from homology"/>
<organism evidence="4 5">
    <name type="scientific">Streptomyces liliiviolaceus</name>
    <dbReference type="NCBI Taxonomy" id="2823109"/>
    <lineage>
        <taxon>Bacteria</taxon>
        <taxon>Bacillati</taxon>
        <taxon>Actinomycetota</taxon>
        <taxon>Actinomycetes</taxon>
        <taxon>Kitasatosporales</taxon>
        <taxon>Streptomycetaceae</taxon>
        <taxon>Streptomyces</taxon>
    </lineage>
</organism>
<dbReference type="Proteomes" id="UP000677413">
    <property type="component" value="Unassembled WGS sequence"/>
</dbReference>
<feature type="domain" description="PucR C-terminal helix-turn-helix" evidence="2">
    <location>
        <begin position="521"/>
        <end position="579"/>
    </location>
</feature>
<reference evidence="4 5" key="1">
    <citation type="submission" date="2021-04" db="EMBL/GenBank/DDBJ databases">
        <authorList>
            <person name="Tang X."/>
            <person name="Zhou X."/>
            <person name="Chen X."/>
            <person name="Cernava T."/>
            <person name="Zhang C."/>
        </authorList>
    </citation>
    <scope>NUCLEOTIDE SEQUENCE [LARGE SCALE GENOMIC DNA]</scope>
    <source>
        <strain evidence="4 5">BH-SS-21</strain>
    </source>
</reference>
<dbReference type="PANTHER" id="PTHR33744">
    <property type="entry name" value="CARBOHYDRATE DIACID REGULATOR"/>
    <property type="match status" value="1"/>
</dbReference>
<dbReference type="InterPro" id="IPR025736">
    <property type="entry name" value="PucR_C-HTH_dom"/>
</dbReference>
<dbReference type="AlphaFoldDB" id="A0A940Y4R6"/>
<evidence type="ECO:0000259" key="3">
    <source>
        <dbReference type="Pfam" id="PF17853"/>
    </source>
</evidence>
<dbReference type="Gene3D" id="1.10.10.2840">
    <property type="entry name" value="PucR C-terminal helix-turn-helix domain"/>
    <property type="match status" value="1"/>
</dbReference>
<dbReference type="InterPro" id="IPR041522">
    <property type="entry name" value="CdaR_GGDEF"/>
</dbReference>
<evidence type="ECO:0000313" key="5">
    <source>
        <dbReference type="Proteomes" id="UP000677413"/>
    </source>
</evidence>
<evidence type="ECO:0000256" key="1">
    <source>
        <dbReference type="ARBA" id="ARBA00006754"/>
    </source>
</evidence>
<dbReference type="RefSeq" id="WP_210892250.1">
    <property type="nucleotide sequence ID" value="NZ_JAGPYQ010000002.1"/>
</dbReference>
<protein>
    <submittedName>
        <fullName evidence="4">Helix-turn-helix domain-containing protein</fullName>
    </submittedName>
</protein>
<feature type="domain" description="CdaR GGDEF-like" evidence="3">
    <location>
        <begin position="336"/>
        <end position="465"/>
    </location>
</feature>
<dbReference type="Pfam" id="PF13556">
    <property type="entry name" value="HTH_30"/>
    <property type="match status" value="1"/>
</dbReference>
<gene>
    <name evidence="4" type="ORF">J8N05_40985</name>
</gene>
<dbReference type="EMBL" id="JAGPYQ010000002">
    <property type="protein sequence ID" value="MBQ0854538.1"/>
    <property type="molecule type" value="Genomic_DNA"/>
</dbReference>
<sequence length="605" mass="63731">MTSSVERVRTAAAKSDGQGHEDAVLRLAIRRLCAAAGFANGRLFLRDAATGRFRVEAALGYPDTPAPSRLTRRSMGPDDPLVELLKAGRRPCVLGADRRGGPGSARLAVPVSGPGTGLLGFALLDHPVDHRAGEPSPDPVSACAELVGAAVLGVLTNRRLAAAHEELTRRHEALRLGGEAERRLSRLVGRPGGLSPLVRACAELTGKAVALFDAQHRLVTSAGPVGEVRIQPVNQILAGARVPRTGEPCEPCEPAVVPARPAAGLLRRHVLTPVLAGDRHFGWLVIMEYPALLTAYDLLVARRGAECAATEFTVQKRVADVAWNARSSLARQLVRGTSTVDDLRGSGEYLGVDIDARRVLVYLTGPGGRFDDPAVFDLAGDERLAAGIRRRLGLDVLTTRGSEGLVLLVESPRDTEAAAVAALVKSAVREVCAAQPGGDGLAAGVSSVAEPSELARAYREAREVAHCIGRFAGGRSPRVLAVDDLGPARLFLANSGAASVRRYVDDVLGPLLTPAAHHATLLLTLRAWFDSGRSVRVSAVELGVHENTVRLRLARVHDLTGLDVLADAGDQLSVQTALLVLRLQGHPALLSPDGTGADHDGRKTA</sequence>
<dbReference type="InterPro" id="IPR051448">
    <property type="entry name" value="CdaR-like_regulators"/>
</dbReference>
<evidence type="ECO:0000259" key="2">
    <source>
        <dbReference type="Pfam" id="PF13556"/>
    </source>
</evidence>
<dbReference type="Pfam" id="PF17853">
    <property type="entry name" value="GGDEF_2"/>
    <property type="match status" value="1"/>
</dbReference>
<accession>A0A940Y4R6</accession>
<comment type="caution">
    <text evidence="4">The sequence shown here is derived from an EMBL/GenBank/DDBJ whole genome shotgun (WGS) entry which is preliminary data.</text>
</comment>
<name>A0A940Y4R6_9ACTN</name>
<dbReference type="PANTHER" id="PTHR33744:SF1">
    <property type="entry name" value="DNA-BINDING TRANSCRIPTIONAL ACTIVATOR ADER"/>
    <property type="match status" value="1"/>
</dbReference>